<proteinExistence type="predicted"/>
<dbReference type="AlphaFoldDB" id="J9FCX1"/>
<gene>
    <name evidence="1" type="ORF">EVA_19147</name>
</gene>
<sequence length="43" mass="4810">MFSIKFYSIRLVSTNIPPIVSRNIITIPISESSNNAIKPMTTN</sequence>
<protein>
    <submittedName>
        <fullName evidence="1">Uncharacterized protein</fullName>
    </submittedName>
</protein>
<comment type="caution">
    <text evidence="1">The sequence shown here is derived from an EMBL/GenBank/DDBJ whole genome shotgun (WGS) entry which is preliminary data.</text>
</comment>
<organism evidence="1">
    <name type="scientific">gut metagenome</name>
    <dbReference type="NCBI Taxonomy" id="749906"/>
    <lineage>
        <taxon>unclassified sequences</taxon>
        <taxon>metagenomes</taxon>
        <taxon>organismal metagenomes</taxon>
    </lineage>
</organism>
<reference evidence="1" key="1">
    <citation type="journal article" date="2012" name="PLoS ONE">
        <title>Gene sets for utilization of primary and secondary nutrition supplies in the distal gut of endangered iberian lynx.</title>
        <authorList>
            <person name="Alcaide M."/>
            <person name="Messina E."/>
            <person name="Richter M."/>
            <person name="Bargiela R."/>
            <person name="Peplies J."/>
            <person name="Huws S.A."/>
            <person name="Newbold C.J."/>
            <person name="Golyshin P.N."/>
            <person name="Simon M.A."/>
            <person name="Lopez G."/>
            <person name="Yakimov M.M."/>
            <person name="Ferrer M."/>
        </authorList>
    </citation>
    <scope>NUCLEOTIDE SEQUENCE</scope>
</reference>
<evidence type="ECO:0000313" key="1">
    <source>
        <dbReference type="EMBL" id="EJW92746.1"/>
    </source>
</evidence>
<dbReference type="EMBL" id="AMCI01007370">
    <property type="protein sequence ID" value="EJW92746.1"/>
    <property type="molecule type" value="Genomic_DNA"/>
</dbReference>
<accession>J9FCX1</accession>
<name>J9FCX1_9ZZZZ</name>